<feature type="transmembrane region" description="Helical" evidence="1">
    <location>
        <begin position="214"/>
        <end position="233"/>
    </location>
</feature>
<feature type="transmembrane region" description="Helical" evidence="1">
    <location>
        <begin position="92"/>
        <end position="112"/>
    </location>
</feature>
<accession>A0A845MGK6</accession>
<dbReference type="AlphaFoldDB" id="A0A845MGK6"/>
<feature type="transmembrane region" description="Helical" evidence="1">
    <location>
        <begin position="175"/>
        <end position="194"/>
    </location>
</feature>
<keyword evidence="1" id="KW-0472">Membrane</keyword>
<organism evidence="2 3">
    <name type="scientific">Sneathiella chungangensis</name>
    <dbReference type="NCBI Taxonomy" id="1418234"/>
    <lineage>
        <taxon>Bacteria</taxon>
        <taxon>Pseudomonadati</taxon>
        <taxon>Pseudomonadota</taxon>
        <taxon>Alphaproteobacteria</taxon>
        <taxon>Sneathiellales</taxon>
        <taxon>Sneathiellaceae</taxon>
        <taxon>Sneathiella</taxon>
    </lineage>
</organism>
<dbReference type="EMBL" id="WTVA01000004">
    <property type="protein sequence ID" value="MZR22785.1"/>
    <property type="molecule type" value="Genomic_DNA"/>
</dbReference>
<dbReference type="Pfam" id="PF05940">
    <property type="entry name" value="NnrS"/>
    <property type="match status" value="1"/>
</dbReference>
<keyword evidence="1" id="KW-0812">Transmembrane</keyword>
<feature type="transmembrane region" description="Helical" evidence="1">
    <location>
        <begin position="296"/>
        <end position="318"/>
    </location>
</feature>
<feature type="transmembrane region" description="Helical" evidence="1">
    <location>
        <begin position="145"/>
        <end position="163"/>
    </location>
</feature>
<feature type="transmembrane region" description="Helical" evidence="1">
    <location>
        <begin position="62"/>
        <end position="80"/>
    </location>
</feature>
<comment type="caution">
    <text evidence="2">The sequence shown here is derived from an EMBL/GenBank/DDBJ whole genome shotgun (WGS) entry which is preliminary data.</text>
</comment>
<dbReference type="Proteomes" id="UP000445696">
    <property type="component" value="Unassembled WGS sequence"/>
</dbReference>
<protein>
    <submittedName>
        <fullName evidence="2">Short-chain dehydrogenase</fullName>
    </submittedName>
</protein>
<evidence type="ECO:0000313" key="3">
    <source>
        <dbReference type="Proteomes" id="UP000445696"/>
    </source>
</evidence>
<feature type="transmembrane region" description="Helical" evidence="1">
    <location>
        <begin position="339"/>
        <end position="358"/>
    </location>
</feature>
<name>A0A845MGK6_9PROT</name>
<gene>
    <name evidence="2" type="ORF">GQF03_10630</name>
</gene>
<dbReference type="OrthoDB" id="9770040at2"/>
<feature type="transmembrane region" description="Helical" evidence="1">
    <location>
        <begin position="364"/>
        <end position="388"/>
    </location>
</feature>
<feature type="transmembrane region" description="Helical" evidence="1">
    <location>
        <begin position="239"/>
        <end position="256"/>
    </location>
</feature>
<feature type="transmembrane region" description="Helical" evidence="1">
    <location>
        <begin position="268"/>
        <end position="290"/>
    </location>
</feature>
<dbReference type="RefSeq" id="WP_161339247.1">
    <property type="nucleotide sequence ID" value="NZ_JBHSDG010000004.1"/>
</dbReference>
<evidence type="ECO:0000256" key="1">
    <source>
        <dbReference type="SAM" id="Phobius"/>
    </source>
</evidence>
<feature type="transmembrane region" description="Helical" evidence="1">
    <location>
        <begin position="21"/>
        <end position="42"/>
    </location>
</feature>
<dbReference type="InterPro" id="IPR010266">
    <property type="entry name" value="NnrS"/>
</dbReference>
<feature type="transmembrane region" description="Helical" evidence="1">
    <location>
        <begin position="118"/>
        <end position="138"/>
    </location>
</feature>
<reference evidence="2 3" key="1">
    <citation type="journal article" date="2014" name="Int. J. Syst. Evol. Microbiol.">
        <title>Sneathiella chungangensis sp. nov., isolated from a marine sand, and emended description of the genus Sneathiella.</title>
        <authorList>
            <person name="Siamphan C."/>
            <person name="Kim H."/>
            <person name="Lee J.S."/>
            <person name="Kim W."/>
        </authorList>
    </citation>
    <scope>NUCLEOTIDE SEQUENCE [LARGE SCALE GENOMIC DNA]</scope>
    <source>
        <strain evidence="2 3">KCTC 32476</strain>
    </source>
</reference>
<evidence type="ECO:0000313" key="2">
    <source>
        <dbReference type="EMBL" id="MZR22785.1"/>
    </source>
</evidence>
<sequence length="393" mass="43104">MAIPRLRDYQGPAILSYGFRPFFFFGSLFSALAMMAWLPVFYGTLELSSLFGPIDWHVHEIFFGYLAAIISGFLFTAVPNWTGRMPIQGRPLLLLAVIWAAGRIAVTFSVYLGWALTMIIDIAFLTAIVFVIGNEVIAGKNWRNLKVLIPVSLFWAANIGFHLEAHFFGITDYSQRLAMAVAISLIMLIGGRIVPSFTRNYLVRRNPGRLPAPFSRFDALSIALGVAAFAVWIVLADGWIVAGFMGGAGIMQFARLARWAGDRTRGDFLVAILHISYLFIPVGFVLIALANIWPAYFSPVAGMHAFGVGAVGSMTLSVMIRATFGHTGRPLKADISTKLILTMVWLSAISRIAAALYSPGMEHLLHIAATTWVLAFLGFSLAFAHLLLRPKGT</sequence>
<keyword evidence="1" id="KW-1133">Transmembrane helix</keyword>
<keyword evidence="3" id="KW-1185">Reference proteome</keyword>
<proteinExistence type="predicted"/>